<dbReference type="AlphaFoldDB" id="A0A840DNE6"/>
<name>A0A840DNE6_9MICO</name>
<dbReference type="EMBL" id="JACIFD010000007">
    <property type="protein sequence ID" value="MBB4071568.1"/>
    <property type="molecule type" value="Genomic_DNA"/>
</dbReference>
<protein>
    <recommendedName>
        <fullName evidence="7">Endolytic murein transglycosylase</fullName>
        <ecNumber evidence="7">4.2.2.29</ecNumber>
    </recommendedName>
    <alternativeName>
        <fullName evidence="7">Peptidoglycan lytic transglycosylase</fullName>
    </alternativeName>
    <alternativeName>
        <fullName evidence="7">Peptidoglycan polymerization terminase</fullName>
    </alternativeName>
</protein>
<dbReference type="GO" id="GO:0071555">
    <property type="term" value="P:cell wall organization"/>
    <property type="evidence" value="ECO:0007669"/>
    <property type="project" value="UniProtKB-KW"/>
</dbReference>
<dbReference type="GO" id="GO:0009252">
    <property type="term" value="P:peptidoglycan biosynthetic process"/>
    <property type="evidence" value="ECO:0007669"/>
    <property type="project" value="UniProtKB-UniRule"/>
</dbReference>
<dbReference type="EC" id="4.2.2.29" evidence="7"/>
<dbReference type="RefSeq" id="WP_183304607.1">
    <property type="nucleotide sequence ID" value="NZ_JACIFD010000007.1"/>
</dbReference>
<comment type="caution">
    <text evidence="8">The sequence shown here is derived from an EMBL/GenBank/DDBJ whole genome shotgun (WGS) entry which is preliminary data.</text>
</comment>
<evidence type="ECO:0000256" key="1">
    <source>
        <dbReference type="ARBA" id="ARBA00022475"/>
    </source>
</evidence>
<evidence type="ECO:0000256" key="3">
    <source>
        <dbReference type="ARBA" id="ARBA00022989"/>
    </source>
</evidence>
<comment type="catalytic activity">
    <reaction evidence="7">
        <text>a peptidoglycan chain = a peptidoglycan chain with N-acetyl-1,6-anhydromuramyl-[peptide] at the reducing end + a peptidoglycan chain with N-acetylglucosamine at the non-reducing end.</text>
        <dbReference type="EC" id="4.2.2.29"/>
    </reaction>
</comment>
<dbReference type="HAMAP" id="MF_02065">
    <property type="entry name" value="MltG"/>
    <property type="match status" value="1"/>
</dbReference>
<comment type="function">
    <text evidence="7">Functions as a peptidoglycan terminase that cleaves nascent peptidoglycan strands endolytically to terminate their elongation.</text>
</comment>
<dbReference type="PANTHER" id="PTHR30518">
    <property type="entry name" value="ENDOLYTIC MUREIN TRANSGLYCOSYLASE"/>
    <property type="match status" value="1"/>
</dbReference>
<dbReference type="Gene3D" id="3.30.160.60">
    <property type="entry name" value="Classic Zinc Finger"/>
    <property type="match status" value="1"/>
</dbReference>
<dbReference type="Gene3D" id="3.30.1490.480">
    <property type="entry name" value="Endolytic murein transglycosylase"/>
    <property type="match status" value="1"/>
</dbReference>
<dbReference type="GO" id="GO:0008932">
    <property type="term" value="F:lytic endotransglycosylase activity"/>
    <property type="evidence" value="ECO:0007669"/>
    <property type="project" value="UniProtKB-UniRule"/>
</dbReference>
<comment type="similarity">
    <text evidence="7">Belongs to the transglycosylase MltG family.</text>
</comment>
<keyword evidence="3 7" id="KW-1133">Transmembrane helix</keyword>
<dbReference type="InterPro" id="IPR003770">
    <property type="entry name" value="MLTG-like"/>
</dbReference>
<keyword evidence="1 7" id="KW-1003">Cell membrane</keyword>
<accession>A0A840DNE6</accession>
<keyword evidence="5 7" id="KW-0456">Lyase</keyword>
<evidence type="ECO:0000256" key="6">
    <source>
        <dbReference type="ARBA" id="ARBA00023316"/>
    </source>
</evidence>
<keyword evidence="9" id="KW-1185">Reference proteome</keyword>
<keyword evidence="4 7" id="KW-0472">Membrane</keyword>
<dbReference type="Proteomes" id="UP000571183">
    <property type="component" value="Unassembled WGS sequence"/>
</dbReference>
<dbReference type="NCBIfam" id="TIGR00247">
    <property type="entry name" value="endolytic transglycosylase MltG"/>
    <property type="match status" value="1"/>
</dbReference>
<evidence type="ECO:0000256" key="7">
    <source>
        <dbReference type="HAMAP-Rule" id="MF_02065"/>
    </source>
</evidence>
<dbReference type="GO" id="GO:0005886">
    <property type="term" value="C:plasma membrane"/>
    <property type="evidence" value="ECO:0007669"/>
    <property type="project" value="UniProtKB-UniRule"/>
</dbReference>
<evidence type="ECO:0000256" key="4">
    <source>
        <dbReference type="ARBA" id="ARBA00023136"/>
    </source>
</evidence>
<keyword evidence="6 7" id="KW-0961">Cell wall biogenesis/degradation</keyword>
<dbReference type="PANTHER" id="PTHR30518:SF2">
    <property type="entry name" value="ENDOLYTIC MUREIN TRANSGLYCOSYLASE"/>
    <property type="match status" value="1"/>
</dbReference>
<evidence type="ECO:0000256" key="2">
    <source>
        <dbReference type="ARBA" id="ARBA00022692"/>
    </source>
</evidence>
<gene>
    <name evidence="7" type="primary">mltG</name>
    <name evidence="8" type="ORF">F5897_000876</name>
</gene>
<evidence type="ECO:0000313" key="8">
    <source>
        <dbReference type="EMBL" id="MBB4071568.1"/>
    </source>
</evidence>
<keyword evidence="2 7" id="KW-0812">Transmembrane</keyword>
<reference evidence="8" key="1">
    <citation type="submission" date="2020-08" db="EMBL/GenBank/DDBJ databases">
        <title>Sequencing the genomes of 1000 actinobacteria strains.</title>
        <authorList>
            <person name="Klenk H.-P."/>
        </authorList>
    </citation>
    <scope>NUCLEOTIDE SEQUENCE [LARGE SCALE GENOMIC DNA]</scope>
    <source>
        <strain evidence="8">DSM 27064</strain>
    </source>
</reference>
<feature type="site" description="Important for catalytic activity" evidence="7">
    <location>
        <position position="239"/>
    </location>
</feature>
<proteinExistence type="inferred from homology"/>
<organism evidence="8 9">
    <name type="scientific">Canibacter oris</name>
    <dbReference type="NCBI Taxonomy" id="1365628"/>
    <lineage>
        <taxon>Bacteria</taxon>
        <taxon>Bacillati</taxon>
        <taxon>Actinomycetota</taxon>
        <taxon>Actinomycetes</taxon>
        <taxon>Micrococcales</taxon>
        <taxon>Microbacteriaceae</taxon>
        <taxon>Canibacter</taxon>
    </lineage>
</organism>
<sequence length="371" mass="39178">MSQFPSPGQPQQRRKTPKALALILILALVLGGGVYGGLAVFAPQVLQQFGLGFGPADYRGEGEGEAQITIREGDIGSDVAAQLFDAGVIASSEAFTNYLLREHPDATFGIGTYQLRQKMSASAAFAALQDPANKIELRVTIPEGFVTQQAFERLAAQTGIPVAEFAAAAADYVALGVPESFPSIEGFLFPATYVFAPEDTALDMLQIMVDRMWQALAEHGVSAADAHLVLTKAALVQREAGQNPDDLAKIARVFENRLAAGKNLESDATVAYGTGQLHTVWTTDAERADASNKYNTYANPGLPIGPIGLPGDAAIAAVLAPADGPWLFFVVVDLETGETAFSETLEEHEAAVTALQQWCAAHEAAGGTLCD</sequence>
<evidence type="ECO:0000313" key="9">
    <source>
        <dbReference type="Proteomes" id="UP000571183"/>
    </source>
</evidence>
<dbReference type="Pfam" id="PF02618">
    <property type="entry name" value="YceG"/>
    <property type="match status" value="1"/>
</dbReference>
<evidence type="ECO:0000256" key="5">
    <source>
        <dbReference type="ARBA" id="ARBA00023239"/>
    </source>
</evidence>